<feature type="domain" description="PhoU" evidence="9">
    <location>
        <begin position="25"/>
        <end position="112"/>
    </location>
</feature>
<comment type="function">
    <text evidence="7 8">Plays a role in the regulation of phosphate uptake.</text>
</comment>
<dbReference type="Proteomes" id="UP001161325">
    <property type="component" value="Unassembled WGS sequence"/>
</dbReference>
<dbReference type="RefSeq" id="WP_284352463.1">
    <property type="nucleotide sequence ID" value="NZ_BRXS01000007.1"/>
</dbReference>
<evidence type="ECO:0000256" key="4">
    <source>
        <dbReference type="ARBA" id="ARBA00022448"/>
    </source>
</evidence>
<reference evidence="10" key="1">
    <citation type="submission" date="2022-08" db="EMBL/GenBank/DDBJ databases">
        <title>Draft genome sequencing of Roseisolibacter agri AW1220.</title>
        <authorList>
            <person name="Tobiishi Y."/>
            <person name="Tonouchi A."/>
        </authorList>
    </citation>
    <scope>NUCLEOTIDE SEQUENCE</scope>
    <source>
        <strain evidence="10">AW1220</strain>
    </source>
</reference>
<comment type="caution">
    <text evidence="10">The sequence shown here is derived from an EMBL/GenBank/DDBJ whole genome shotgun (WGS) entry which is preliminary data.</text>
</comment>
<dbReference type="Pfam" id="PF01895">
    <property type="entry name" value="PhoU"/>
    <property type="match status" value="2"/>
</dbReference>
<name>A0AA37QCY9_9BACT</name>
<dbReference type="PANTHER" id="PTHR42930">
    <property type="entry name" value="PHOSPHATE-SPECIFIC TRANSPORT SYSTEM ACCESSORY PROTEIN PHOU"/>
    <property type="match status" value="1"/>
</dbReference>
<comment type="subunit">
    <text evidence="3 8">Homodimer.</text>
</comment>
<sequence length="240" mass="26285">MTGAPAEATRFRHFHDQLGALKARLLDMSERAEALVETAVEALLAHDMAKAERVLAGDRDVDALEIQVEALAVELLALQQPMARDLRFIISAIKVSSDLERVGDHAVNIAQSAIRLSKLAAPPGPAPALEDMARRARKMLSDALDAFVRADGVLGREVCRADDQVDALHDSVFRILLTHMMADPRTINASLEYLLVSRNLERVADLATNIGEDAVYLAEGKTIKHNLEHAGDPRPPREPR</sequence>
<feature type="domain" description="PhoU" evidence="9">
    <location>
        <begin position="129"/>
        <end position="213"/>
    </location>
</feature>
<accession>A0AA37QCY9</accession>
<evidence type="ECO:0000256" key="1">
    <source>
        <dbReference type="ARBA" id="ARBA00004496"/>
    </source>
</evidence>
<dbReference type="FunFam" id="1.20.58.220:FF:000004">
    <property type="entry name" value="Phosphate-specific transport system accessory protein PhoU"/>
    <property type="match status" value="1"/>
</dbReference>
<dbReference type="InterPro" id="IPR038078">
    <property type="entry name" value="PhoU-like_sf"/>
</dbReference>
<dbReference type="EMBL" id="BRXS01000007">
    <property type="protein sequence ID" value="GLC28037.1"/>
    <property type="molecule type" value="Genomic_DNA"/>
</dbReference>
<dbReference type="GO" id="GO:0045936">
    <property type="term" value="P:negative regulation of phosphate metabolic process"/>
    <property type="evidence" value="ECO:0007669"/>
    <property type="project" value="InterPro"/>
</dbReference>
<evidence type="ECO:0000256" key="3">
    <source>
        <dbReference type="ARBA" id="ARBA00011738"/>
    </source>
</evidence>
<comment type="similarity">
    <text evidence="2 8">Belongs to the PhoU family.</text>
</comment>
<keyword evidence="4 8" id="KW-0813">Transport</keyword>
<dbReference type="GO" id="GO:0005737">
    <property type="term" value="C:cytoplasm"/>
    <property type="evidence" value="ECO:0007669"/>
    <property type="project" value="UniProtKB-SubCell"/>
</dbReference>
<dbReference type="PIRSF" id="PIRSF003107">
    <property type="entry name" value="PhoU"/>
    <property type="match status" value="1"/>
</dbReference>
<evidence type="ECO:0000256" key="6">
    <source>
        <dbReference type="ARBA" id="ARBA00022592"/>
    </source>
</evidence>
<dbReference type="SUPFAM" id="SSF109755">
    <property type="entry name" value="PhoU-like"/>
    <property type="match status" value="1"/>
</dbReference>
<evidence type="ECO:0000259" key="9">
    <source>
        <dbReference type="Pfam" id="PF01895"/>
    </source>
</evidence>
<gene>
    <name evidence="10" type="ORF">rosag_45500</name>
</gene>
<dbReference type="InterPro" id="IPR028366">
    <property type="entry name" value="PhoU"/>
</dbReference>
<proteinExistence type="inferred from homology"/>
<evidence type="ECO:0000256" key="8">
    <source>
        <dbReference type="PIRNR" id="PIRNR003107"/>
    </source>
</evidence>
<dbReference type="Gene3D" id="1.20.58.220">
    <property type="entry name" value="Phosphate transport system protein phou homolog 2, domain 2"/>
    <property type="match status" value="1"/>
</dbReference>
<dbReference type="NCBIfam" id="TIGR02135">
    <property type="entry name" value="phoU_full"/>
    <property type="match status" value="1"/>
</dbReference>
<comment type="subcellular location">
    <subcellularLocation>
        <location evidence="1 8">Cytoplasm</location>
    </subcellularLocation>
</comment>
<dbReference type="AlphaFoldDB" id="A0AA37QCY9"/>
<keyword evidence="6 8" id="KW-0592">Phosphate transport</keyword>
<dbReference type="PANTHER" id="PTHR42930:SF3">
    <property type="entry name" value="PHOSPHATE-SPECIFIC TRANSPORT SYSTEM ACCESSORY PROTEIN PHOU"/>
    <property type="match status" value="1"/>
</dbReference>
<evidence type="ECO:0000256" key="5">
    <source>
        <dbReference type="ARBA" id="ARBA00022490"/>
    </source>
</evidence>
<dbReference type="GO" id="GO:0006817">
    <property type="term" value="P:phosphate ion transport"/>
    <property type="evidence" value="ECO:0007669"/>
    <property type="project" value="UniProtKB-KW"/>
</dbReference>
<keyword evidence="11" id="KW-1185">Reference proteome</keyword>
<evidence type="ECO:0000313" key="10">
    <source>
        <dbReference type="EMBL" id="GLC28037.1"/>
    </source>
</evidence>
<evidence type="ECO:0000313" key="11">
    <source>
        <dbReference type="Proteomes" id="UP001161325"/>
    </source>
</evidence>
<dbReference type="InterPro" id="IPR026022">
    <property type="entry name" value="PhoU_dom"/>
</dbReference>
<protein>
    <recommendedName>
        <fullName evidence="8">Phosphate-specific transport system accessory protein PhoU</fullName>
    </recommendedName>
</protein>
<keyword evidence="5 8" id="KW-0963">Cytoplasm</keyword>
<evidence type="ECO:0000256" key="7">
    <source>
        <dbReference type="ARBA" id="ARBA00056181"/>
    </source>
</evidence>
<dbReference type="GO" id="GO:0030643">
    <property type="term" value="P:intracellular phosphate ion homeostasis"/>
    <property type="evidence" value="ECO:0007669"/>
    <property type="project" value="InterPro"/>
</dbReference>
<evidence type="ECO:0000256" key="2">
    <source>
        <dbReference type="ARBA" id="ARBA00008107"/>
    </source>
</evidence>
<organism evidence="10 11">
    <name type="scientific">Roseisolibacter agri</name>
    <dbReference type="NCBI Taxonomy" id="2014610"/>
    <lineage>
        <taxon>Bacteria</taxon>
        <taxon>Pseudomonadati</taxon>
        <taxon>Gemmatimonadota</taxon>
        <taxon>Gemmatimonadia</taxon>
        <taxon>Gemmatimonadales</taxon>
        <taxon>Gemmatimonadaceae</taxon>
        <taxon>Roseisolibacter</taxon>
    </lineage>
</organism>